<dbReference type="Gene3D" id="2.60.120.200">
    <property type="match status" value="1"/>
</dbReference>
<keyword evidence="6" id="KW-1185">Reference proteome</keyword>
<sequence length="1135" mass="121604">MPDLPAVSSPRTARWRCFAAAGIAVTLVTVPPVALSPAASADPARPAGPAGSHGHRADPLTLWYDEPATDWETQALPIGNGAMGGMVFGGVATDTVQFNEKTLWTGGPGSAQGYNFGNWTTPRPTAIADVQRDLDERLRISPNEIAQRLGQPKSGFGSYNTFGDLTLRLPADPGPVEQYRRSLDIANGVARVSYVDDGVRYTREYFASNPDNVLVVRVSADTRGAVAFTAGVTAPGNRSKTTTASRGRITFAGALNDNGLRYESQLQVTADGGTRTDNADGTVSVSGADAAVLVLGAGTNYADTYPTYRGADPHPSVTRNVDRASRRHYRDLLERHRRDHTELFGRVALDIGQAMPDLPTDDLLRAYTGGTSPADRALEALYFQYGRYLLIASSRGGSLPANLQGVWNNVTNPPWDADYHVNINLQMNYWPAETTNLSETTAPLFDYVDAMVPPGRVTAQQIYGNRGWVVNNETNPYGFTGLHNYPQSFWFPEAGAWLAQHYWEHYRFTKDERFLRDRAYPLMKELAQFWIDELVVDPRDGKLVVSPSFSPENGEFTAGASMSQQIVWGLFTNLLDAGTILGDDEAFRAEVRAALDRLDPGTRIGSWGQLQEWKGDWDSPTDQHRHVSHLFALHPGNQIAPLTDPELAEAAKVSLTARGDGGTGWSKAWKINFWSRLLDGDHAHKMLSEQLRFSTLANLWDTHPPFQIDGNFGATAGVAEMLLQSHTGEVQVLPALPGAWPKGSVTGLKARGDLTVDVAWASGAAQRIAVTAGESGPVTLRNPLFAGRYTLVDERTGRAVRTSGTGDTVTFEAVKDRKYVAVALTSVAVAAPAELEVGDTAPVAVTVSAAGDVPAGTVTLVAPDGWTVEPATVRVPKLRRGQAKTYTFTTTVTSAAQPGTAKLTGTWTGPGWTSSGAATVRSPVPPPCPIPSPDTLLVAWDPTSGDVIPDASTYRRDATVQGGAGYVADGPTGTALALDGNRFLRTAPTRLGYLPRATFAAEVKVTTSGSYRRLFDSQPSGDPGTDGILIDLTPSNQVRVIGAGQGVTTNAVVPVGHYVDVVVTLDDGDLTVYLDGQVAATAQVGPAVFGCNTRELRFAADQGGGQRLTGEVDRMAIFARALSAADVTRWQSLAF</sequence>
<feature type="domain" description="Glycosyl hydrolase family 95 catalytic" evidence="4">
    <location>
        <begin position="329"/>
        <end position="722"/>
    </location>
</feature>
<evidence type="ECO:0000313" key="6">
    <source>
        <dbReference type="Proteomes" id="UP000612585"/>
    </source>
</evidence>
<dbReference type="InterPro" id="IPR013320">
    <property type="entry name" value="ConA-like_dom_sf"/>
</dbReference>
<feature type="domain" description="Glycosyl hydrolase family 95 N-terminal" evidence="2">
    <location>
        <begin position="62"/>
        <end position="303"/>
    </location>
</feature>
<dbReference type="Gene3D" id="2.60.40.10">
    <property type="entry name" value="Immunoglobulins"/>
    <property type="match status" value="1"/>
</dbReference>
<gene>
    <name evidence="5" type="ORF">Vau01_046840</name>
</gene>
<evidence type="ECO:0000256" key="1">
    <source>
        <dbReference type="SAM" id="MobiDB-lite"/>
    </source>
</evidence>
<dbReference type="InterPro" id="IPR013783">
    <property type="entry name" value="Ig-like_fold"/>
</dbReference>
<feature type="domain" description="Alpha fucosidase A-like C-terminal" evidence="3">
    <location>
        <begin position="724"/>
        <end position="820"/>
    </location>
</feature>
<organism evidence="5 6">
    <name type="scientific">Virgisporangium aurantiacum</name>
    <dbReference type="NCBI Taxonomy" id="175570"/>
    <lineage>
        <taxon>Bacteria</taxon>
        <taxon>Bacillati</taxon>
        <taxon>Actinomycetota</taxon>
        <taxon>Actinomycetes</taxon>
        <taxon>Micromonosporales</taxon>
        <taxon>Micromonosporaceae</taxon>
        <taxon>Virgisporangium</taxon>
    </lineage>
</organism>
<feature type="region of interest" description="Disordered" evidence="1">
    <location>
        <begin position="38"/>
        <end position="58"/>
    </location>
</feature>
<comment type="caution">
    <text evidence="5">The sequence shown here is derived from an EMBL/GenBank/DDBJ whole genome shotgun (WGS) entry which is preliminary data.</text>
</comment>
<dbReference type="GO" id="GO:0004560">
    <property type="term" value="F:alpha-L-fucosidase activity"/>
    <property type="evidence" value="ECO:0007669"/>
    <property type="project" value="TreeGrafter"/>
</dbReference>
<reference evidence="5" key="1">
    <citation type="submission" date="2021-01" db="EMBL/GenBank/DDBJ databases">
        <title>Whole genome shotgun sequence of Virgisporangium aurantiacum NBRC 16421.</title>
        <authorList>
            <person name="Komaki H."/>
            <person name="Tamura T."/>
        </authorList>
    </citation>
    <scope>NUCLEOTIDE SEQUENCE</scope>
    <source>
        <strain evidence="5">NBRC 16421</strain>
    </source>
</reference>
<dbReference type="GO" id="GO:0005975">
    <property type="term" value="P:carbohydrate metabolic process"/>
    <property type="evidence" value="ECO:0007669"/>
    <property type="project" value="InterPro"/>
</dbReference>
<dbReference type="RefSeq" id="WP_203996293.1">
    <property type="nucleotide sequence ID" value="NZ_BOPG01000029.1"/>
</dbReference>
<dbReference type="Pfam" id="PF13385">
    <property type="entry name" value="Laminin_G_3"/>
    <property type="match status" value="1"/>
</dbReference>
<dbReference type="SUPFAM" id="SSF48208">
    <property type="entry name" value="Six-hairpin glycosidases"/>
    <property type="match status" value="1"/>
</dbReference>
<dbReference type="InterPro" id="IPR054363">
    <property type="entry name" value="GH95_cat"/>
</dbReference>
<dbReference type="AlphaFoldDB" id="A0A8J3Z6B1"/>
<dbReference type="Pfam" id="PF21307">
    <property type="entry name" value="Glyco_hydro_95_C"/>
    <property type="match status" value="1"/>
</dbReference>
<evidence type="ECO:0000259" key="3">
    <source>
        <dbReference type="Pfam" id="PF21307"/>
    </source>
</evidence>
<dbReference type="Proteomes" id="UP000612585">
    <property type="component" value="Unassembled WGS sequence"/>
</dbReference>
<dbReference type="Gene3D" id="1.50.10.10">
    <property type="match status" value="1"/>
</dbReference>
<dbReference type="InterPro" id="IPR008928">
    <property type="entry name" value="6-hairpin_glycosidase_sf"/>
</dbReference>
<evidence type="ECO:0000259" key="2">
    <source>
        <dbReference type="Pfam" id="PF14498"/>
    </source>
</evidence>
<dbReference type="InterPro" id="IPR049053">
    <property type="entry name" value="AFCA-like_C"/>
</dbReference>
<dbReference type="SUPFAM" id="SSF49899">
    <property type="entry name" value="Concanavalin A-like lectins/glucanases"/>
    <property type="match status" value="1"/>
</dbReference>
<name>A0A8J3Z6B1_9ACTN</name>
<evidence type="ECO:0000313" key="5">
    <source>
        <dbReference type="EMBL" id="GIJ57168.1"/>
    </source>
</evidence>
<dbReference type="InterPro" id="IPR027414">
    <property type="entry name" value="GH95_N_dom"/>
</dbReference>
<dbReference type="Pfam" id="PF22124">
    <property type="entry name" value="Glyco_hydro_95_cat"/>
    <property type="match status" value="1"/>
</dbReference>
<evidence type="ECO:0000259" key="4">
    <source>
        <dbReference type="Pfam" id="PF22124"/>
    </source>
</evidence>
<protein>
    <recommendedName>
        <fullName evidence="7">Alpha-L-fucosidase 2</fullName>
    </recommendedName>
</protein>
<dbReference type="PANTHER" id="PTHR31084:SF19">
    <property type="entry name" value="GLYCOSYL HYDROLASE FAMILY 95 N-TERMINAL DOMAIN-CONTAINING PROTEIN"/>
    <property type="match status" value="1"/>
</dbReference>
<proteinExistence type="predicted"/>
<dbReference type="Pfam" id="PF14498">
    <property type="entry name" value="Glyco_hyd_65N_2"/>
    <property type="match status" value="1"/>
</dbReference>
<dbReference type="PANTHER" id="PTHR31084">
    <property type="entry name" value="ALPHA-L-FUCOSIDASE 2"/>
    <property type="match status" value="1"/>
</dbReference>
<evidence type="ECO:0008006" key="7">
    <source>
        <dbReference type="Google" id="ProtNLM"/>
    </source>
</evidence>
<feature type="compositionally biased region" description="Low complexity" evidence="1">
    <location>
        <begin position="38"/>
        <end position="50"/>
    </location>
</feature>
<dbReference type="EMBL" id="BOPG01000029">
    <property type="protein sequence ID" value="GIJ57168.1"/>
    <property type="molecule type" value="Genomic_DNA"/>
</dbReference>
<accession>A0A8J3Z6B1</accession>
<dbReference type="InterPro" id="IPR012341">
    <property type="entry name" value="6hp_glycosidase-like_sf"/>
</dbReference>